<organism evidence="1 2">
    <name type="scientific">Neobacillus rhizosphaerae</name>
    <dbReference type="NCBI Taxonomy" id="2880965"/>
    <lineage>
        <taxon>Bacteria</taxon>
        <taxon>Bacillati</taxon>
        <taxon>Bacillota</taxon>
        <taxon>Bacilli</taxon>
        <taxon>Bacillales</taxon>
        <taxon>Bacillaceae</taxon>
        <taxon>Neobacillus</taxon>
    </lineage>
</organism>
<name>A0ABM9ESJ7_9BACI</name>
<evidence type="ECO:0000313" key="2">
    <source>
        <dbReference type="Proteomes" id="UP000838308"/>
    </source>
</evidence>
<proteinExistence type="predicted"/>
<evidence type="ECO:0008006" key="3">
    <source>
        <dbReference type="Google" id="ProtNLM"/>
    </source>
</evidence>
<dbReference type="NCBIfam" id="NF007714">
    <property type="entry name" value="PRK10410.1-2"/>
    <property type="match status" value="1"/>
</dbReference>
<dbReference type="InterPro" id="IPR020483">
    <property type="entry name" value="Uncharacterised_YgbA"/>
</dbReference>
<protein>
    <recommendedName>
        <fullName evidence="3">Nitrous oxide-stimulated promoter family protein</fullName>
    </recommendedName>
</protein>
<comment type="caution">
    <text evidence="1">The sequence shown here is derived from an EMBL/GenBank/DDBJ whole genome shotgun (WGS) entry which is preliminary data.</text>
</comment>
<reference evidence="1" key="1">
    <citation type="submission" date="2022-04" db="EMBL/GenBank/DDBJ databases">
        <authorList>
            <person name="Criscuolo A."/>
        </authorList>
    </citation>
    <scope>NUCLEOTIDE SEQUENCE</scope>
    <source>
        <strain evidence="1">CIP111895</strain>
    </source>
</reference>
<dbReference type="EMBL" id="CALBWS010000018">
    <property type="protein sequence ID" value="CAH2715627.1"/>
    <property type="molecule type" value="Genomic_DNA"/>
</dbReference>
<gene>
    <name evidence="1" type="ORF">BACCIP111895_02811</name>
</gene>
<evidence type="ECO:0000313" key="1">
    <source>
        <dbReference type="EMBL" id="CAH2715627.1"/>
    </source>
</evidence>
<dbReference type="Pfam" id="PF11756">
    <property type="entry name" value="YgbA_NO"/>
    <property type="match status" value="1"/>
</dbReference>
<dbReference type="RefSeq" id="WP_248735908.1">
    <property type="nucleotide sequence ID" value="NZ_CALBWS010000018.1"/>
</dbReference>
<accession>A0ABM9ESJ7</accession>
<sequence>MKKLPKEPNNGPNIQKEREIVNEMIRLYCRKKHHHDELCKECQDLKDYALLRLSLCRFGEEKSACSNCKVHCYKPIFRQKMKTVMRHTGPWMLLYHPIYSVKHLLNR</sequence>
<keyword evidence="2" id="KW-1185">Reference proteome</keyword>
<dbReference type="Proteomes" id="UP000838308">
    <property type="component" value="Unassembled WGS sequence"/>
</dbReference>